<organism evidence="2 3">
    <name type="scientific">Comamonas brasiliensis</name>
    <dbReference type="NCBI Taxonomy" id="1812482"/>
    <lineage>
        <taxon>Bacteria</taxon>
        <taxon>Pseudomonadati</taxon>
        <taxon>Pseudomonadota</taxon>
        <taxon>Betaproteobacteria</taxon>
        <taxon>Burkholderiales</taxon>
        <taxon>Comamonadaceae</taxon>
        <taxon>Comamonas</taxon>
    </lineage>
</organism>
<evidence type="ECO:0000256" key="1">
    <source>
        <dbReference type="SAM" id="MobiDB-lite"/>
    </source>
</evidence>
<dbReference type="Proteomes" id="UP001647436">
    <property type="component" value="Unassembled WGS sequence"/>
</dbReference>
<keyword evidence="3" id="KW-1185">Reference proteome</keyword>
<protein>
    <submittedName>
        <fullName evidence="2">Uncharacterized protein</fullName>
    </submittedName>
</protein>
<feature type="region of interest" description="Disordered" evidence="1">
    <location>
        <begin position="129"/>
        <end position="149"/>
    </location>
</feature>
<feature type="compositionally biased region" description="Basic and acidic residues" evidence="1">
    <location>
        <begin position="138"/>
        <end position="149"/>
    </location>
</feature>
<evidence type="ECO:0000313" key="3">
    <source>
        <dbReference type="Proteomes" id="UP001647436"/>
    </source>
</evidence>
<accession>A0ABS5LPW4</accession>
<name>A0ABS5LPW4_9BURK</name>
<dbReference type="EMBL" id="JAANES010000001">
    <property type="protein sequence ID" value="MBS3018545.1"/>
    <property type="molecule type" value="Genomic_DNA"/>
</dbReference>
<reference evidence="2 3" key="1">
    <citation type="submission" date="2020-03" db="EMBL/GenBank/DDBJ databases">
        <title>The role of nitrogen metabolism on polyethylene biodegradation.</title>
        <authorList>
            <person name="Peixoto J."/>
            <person name="Vizzotto C.S."/>
            <person name="Ramos A."/>
            <person name="Alves G."/>
            <person name="Steindorff A."/>
            <person name="Kruger R."/>
        </authorList>
    </citation>
    <scope>NUCLEOTIDE SEQUENCE [LARGE SCALE GENOMIC DNA]</scope>
    <source>
        <strain evidence="2 3">PE63</strain>
    </source>
</reference>
<proteinExistence type="predicted"/>
<evidence type="ECO:0000313" key="2">
    <source>
        <dbReference type="EMBL" id="MBS3018545.1"/>
    </source>
</evidence>
<sequence length="149" mass="15441">MSLYTIKHLKAPWPAGAKVGDVIEFAVLPGWAAGKCEEGGAQATVFAKQEVSGDGTGVALSPVDPNAARIAATLSATDEQARQELQERLLTAEQALAATKADLEAALVREATLQAALAEAQQHNAALASEQLQALGGKPEDKSQAKGKR</sequence>
<dbReference type="RefSeq" id="WP_211456400.1">
    <property type="nucleotide sequence ID" value="NZ_JAANES010000001.1"/>
</dbReference>
<gene>
    <name evidence="2" type="ORF">DJFAAGMI_01277</name>
</gene>
<comment type="caution">
    <text evidence="2">The sequence shown here is derived from an EMBL/GenBank/DDBJ whole genome shotgun (WGS) entry which is preliminary data.</text>
</comment>